<accession>A0A075FPE0</accession>
<dbReference type="AlphaFoldDB" id="A0A075FPE0"/>
<dbReference type="EMBL" id="KF900389">
    <property type="protein sequence ID" value="AIE93209.1"/>
    <property type="molecule type" value="Genomic_DNA"/>
</dbReference>
<organism evidence="2">
    <name type="scientific">uncultured marine thaumarchaeote AD1000_33_B07</name>
    <dbReference type="NCBI Taxonomy" id="1455908"/>
    <lineage>
        <taxon>Archaea</taxon>
        <taxon>Nitrososphaerota</taxon>
        <taxon>environmental samples</taxon>
    </lineage>
</organism>
<keyword evidence="1" id="KW-0812">Transmembrane</keyword>
<keyword evidence="1" id="KW-1133">Transmembrane helix</keyword>
<proteinExistence type="predicted"/>
<keyword evidence="1" id="KW-0472">Membrane</keyword>
<evidence type="ECO:0000313" key="2">
    <source>
        <dbReference type="EMBL" id="AIE93209.1"/>
    </source>
</evidence>
<reference evidence="2" key="1">
    <citation type="journal article" date="2014" name="Genome Biol. Evol.">
        <title>Pangenome evidence for extensive interdomain horizontal transfer affecting lineage core and shell genes in uncultured planktonic thaumarchaeota and euryarchaeota.</title>
        <authorList>
            <person name="Deschamps P."/>
            <person name="Zivanovic Y."/>
            <person name="Moreira D."/>
            <person name="Rodriguez-Valera F."/>
            <person name="Lopez-Garcia P."/>
        </authorList>
    </citation>
    <scope>NUCLEOTIDE SEQUENCE</scope>
</reference>
<name>A0A075FPE0_9ARCH</name>
<feature type="transmembrane region" description="Helical" evidence="1">
    <location>
        <begin position="12"/>
        <end position="33"/>
    </location>
</feature>
<feature type="transmembrane region" description="Helical" evidence="1">
    <location>
        <begin position="39"/>
        <end position="60"/>
    </location>
</feature>
<evidence type="ECO:0000256" key="1">
    <source>
        <dbReference type="SAM" id="Phobius"/>
    </source>
</evidence>
<sequence>MISYFNGRKKATLFVAIGLGLLGFGEFVSWYSFVFPETILYVGSILIKICGLISLGIPILKIPLRKVTFDENV</sequence>
<protein>
    <submittedName>
        <fullName evidence="2">Uncharacterized protein</fullName>
    </submittedName>
</protein>